<accession>A0ABV7ELE6</accession>
<dbReference type="Proteomes" id="UP001595462">
    <property type="component" value="Unassembled WGS sequence"/>
</dbReference>
<dbReference type="EMBL" id="JBHRSS010000001">
    <property type="protein sequence ID" value="MFC3102301.1"/>
    <property type="molecule type" value="Genomic_DNA"/>
</dbReference>
<gene>
    <name evidence="1" type="ORF">ACFOSU_00175</name>
</gene>
<sequence>MRPKAELRSLAEQRWYYMPLDAAEVDDQEQHRMKLRFEYRYLDAGKPDKMALWFATRADGGRVSNLSPQSIVGSGFLQRYHATVCADPSQPVWWIAGHRQKSSRRTG</sequence>
<comment type="caution">
    <text evidence="1">The sequence shown here is derived from an EMBL/GenBank/DDBJ whole genome shotgun (WGS) entry which is preliminary data.</text>
</comment>
<keyword evidence="2" id="KW-1185">Reference proteome</keyword>
<organism evidence="1 2">
    <name type="scientific">Salinisphaera aquimarina</name>
    <dbReference type="NCBI Taxonomy" id="2094031"/>
    <lineage>
        <taxon>Bacteria</taxon>
        <taxon>Pseudomonadati</taxon>
        <taxon>Pseudomonadota</taxon>
        <taxon>Gammaproteobacteria</taxon>
        <taxon>Salinisphaerales</taxon>
        <taxon>Salinisphaeraceae</taxon>
        <taxon>Salinisphaera</taxon>
    </lineage>
</organism>
<reference evidence="2" key="1">
    <citation type="journal article" date="2019" name="Int. J. Syst. Evol. Microbiol.">
        <title>The Global Catalogue of Microorganisms (GCM) 10K type strain sequencing project: providing services to taxonomists for standard genome sequencing and annotation.</title>
        <authorList>
            <consortium name="The Broad Institute Genomics Platform"/>
            <consortium name="The Broad Institute Genome Sequencing Center for Infectious Disease"/>
            <person name="Wu L."/>
            <person name="Ma J."/>
        </authorList>
    </citation>
    <scope>NUCLEOTIDE SEQUENCE [LARGE SCALE GENOMIC DNA]</scope>
    <source>
        <strain evidence="2">KCTC 52640</strain>
    </source>
</reference>
<name>A0ABV7ELE6_9GAMM</name>
<proteinExistence type="predicted"/>
<evidence type="ECO:0000313" key="2">
    <source>
        <dbReference type="Proteomes" id="UP001595462"/>
    </source>
</evidence>
<dbReference type="RefSeq" id="WP_380685216.1">
    <property type="nucleotide sequence ID" value="NZ_JBHRSS010000001.1"/>
</dbReference>
<evidence type="ECO:0000313" key="1">
    <source>
        <dbReference type="EMBL" id="MFC3102301.1"/>
    </source>
</evidence>
<protein>
    <submittedName>
        <fullName evidence="1">Uncharacterized protein</fullName>
    </submittedName>
</protein>